<dbReference type="RefSeq" id="WP_380147024.1">
    <property type="nucleotide sequence ID" value="NZ_JBHUOR010000023.1"/>
</dbReference>
<accession>A0ABW5XXM4</accession>
<organism evidence="1 2">
    <name type="scientific">Kurthia populi</name>
    <dbReference type="NCBI Taxonomy" id="1562132"/>
    <lineage>
        <taxon>Bacteria</taxon>
        <taxon>Bacillati</taxon>
        <taxon>Bacillota</taxon>
        <taxon>Bacilli</taxon>
        <taxon>Bacillales</taxon>
        <taxon>Caryophanaceae</taxon>
        <taxon>Kurthia</taxon>
    </lineage>
</organism>
<gene>
    <name evidence="1" type="ORF">ACFSY7_04630</name>
</gene>
<comment type="caution">
    <text evidence="1">The sequence shown here is derived from an EMBL/GenBank/DDBJ whole genome shotgun (WGS) entry which is preliminary data.</text>
</comment>
<keyword evidence="2" id="KW-1185">Reference proteome</keyword>
<evidence type="ECO:0000313" key="2">
    <source>
        <dbReference type="Proteomes" id="UP001597568"/>
    </source>
</evidence>
<proteinExistence type="predicted"/>
<protein>
    <submittedName>
        <fullName evidence="1">Uncharacterized protein</fullName>
    </submittedName>
</protein>
<reference evidence="2" key="1">
    <citation type="journal article" date="2019" name="Int. J. Syst. Evol. Microbiol.">
        <title>The Global Catalogue of Microorganisms (GCM) 10K type strain sequencing project: providing services to taxonomists for standard genome sequencing and annotation.</title>
        <authorList>
            <consortium name="The Broad Institute Genomics Platform"/>
            <consortium name="The Broad Institute Genome Sequencing Center for Infectious Disease"/>
            <person name="Wu L."/>
            <person name="Ma J."/>
        </authorList>
    </citation>
    <scope>NUCLEOTIDE SEQUENCE [LARGE SCALE GENOMIC DNA]</scope>
    <source>
        <strain evidence="2">KCTC 33522</strain>
    </source>
</reference>
<sequence length="70" mass="8072">MVRPIIYAFVLKRIHQSFYKTTPIVEVTVNTLPVHYPDVARYKYLLPSIATLANCTHAYHCHLKNESGEV</sequence>
<evidence type="ECO:0000313" key="1">
    <source>
        <dbReference type="EMBL" id="MFD2867793.1"/>
    </source>
</evidence>
<dbReference type="EMBL" id="JBHUOR010000023">
    <property type="protein sequence ID" value="MFD2867793.1"/>
    <property type="molecule type" value="Genomic_DNA"/>
</dbReference>
<name>A0ABW5XXM4_9BACL</name>
<dbReference type="Proteomes" id="UP001597568">
    <property type="component" value="Unassembled WGS sequence"/>
</dbReference>